<reference evidence="7 8" key="1">
    <citation type="submission" date="2019-06" db="EMBL/GenBank/DDBJ databases">
        <title>Sequencing the genomes of 1000 actinobacteria strains.</title>
        <authorList>
            <person name="Klenk H.-P."/>
        </authorList>
    </citation>
    <scope>NUCLEOTIDE SEQUENCE [LARGE SCALE GENOMIC DNA]</scope>
    <source>
        <strain evidence="7 8">DSM 45679</strain>
    </source>
</reference>
<evidence type="ECO:0000259" key="5">
    <source>
        <dbReference type="PROSITE" id="PS51898"/>
    </source>
</evidence>
<dbReference type="InterPro" id="IPR010998">
    <property type="entry name" value="Integrase_recombinase_N"/>
</dbReference>
<dbReference type="PROSITE" id="PS51898">
    <property type="entry name" value="TYR_RECOMBINASE"/>
    <property type="match status" value="1"/>
</dbReference>
<feature type="domain" description="Tyr recombinase" evidence="5">
    <location>
        <begin position="188"/>
        <end position="399"/>
    </location>
</feature>
<dbReference type="GO" id="GO:0006310">
    <property type="term" value="P:DNA recombination"/>
    <property type="evidence" value="ECO:0007669"/>
    <property type="project" value="UniProtKB-KW"/>
</dbReference>
<evidence type="ECO:0000256" key="1">
    <source>
        <dbReference type="ARBA" id="ARBA00008857"/>
    </source>
</evidence>
<feature type="domain" description="Core-binding (CB)" evidence="6">
    <location>
        <begin position="85"/>
        <end position="166"/>
    </location>
</feature>
<evidence type="ECO:0000259" key="6">
    <source>
        <dbReference type="PROSITE" id="PS51900"/>
    </source>
</evidence>
<organism evidence="7 8">
    <name type="scientific">Amycolatopsis cihanbeyliensis</name>
    <dbReference type="NCBI Taxonomy" id="1128664"/>
    <lineage>
        <taxon>Bacteria</taxon>
        <taxon>Bacillati</taxon>
        <taxon>Actinomycetota</taxon>
        <taxon>Actinomycetes</taxon>
        <taxon>Pseudonocardiales</taxon>
        <taxon>Pseudonocardiaceae</taxon>
        <taxon>Amycolatopsis</taxon>
    </lineage>
</organism>
<dbReference type="Proteomes" id="UP000320876">
    <property type="component" value="Unassembled WGS sequence"/>
</dbReference>
<dbReference type="InterPro" id="IPR011010">
    <property type="entry name" value="DNA_brk_join_enz"/>
</dbReference>
<dbReference type="PROSITE" id="PS51900">
    <property type="entry name" value="CB"/>
    <property type="match status" value="1"/>
</dbReference>
<sequence>MPRPPLPLGTWGEIRTLQVPAVLDDTGALVRKARWRAFTQYRGRDGRTRQVERSGTSHTAALRRLREHLRSLTAASGSPELSASSRLAEAADLWIERVISRREPTTYDRYRGRLDNHILPTLGDLLLRECTIGRLEHYFDNLALTLAPNTLRGIRSVLSGILQLAVRHQALDHNPVRDIEPIEGGNTRPKLTFTATDLSDFLTRLDADPGARRADLPDLVRFLFGTGVRISEALALRWCDLNLTTITVTRDGQAIPPWSVWISAHLVVVTGRGILRRPGQANRTKKSDRILGLPSYLTTVLMARHPADARPDDPVFPSATLGWRHPCNVQRSVRRLRERAGYPTFTTHVGRRTVATVLDHAGQTARQIADQLGHAKVSTTQNDYLGRHLANPLAPALLDHPTAPAPVSLGATAAPAQTVNSY</sequence>
<gene>
    <name evidence="7" type="ORF">FB471_1371</name>
</gene>
<evidence type="ECO:0000313" key="7">
    <source>
        <dbReference type="EMBL" id="TQJ01667.1"/>
    </source>
</evidence>
<accession>A0A542DF18</accession>
<dbReference type="InterPro" id="IPR013762">
    <property type="entry name" value="Integrase-like_cat_sf"/>
</dbReference>
<evidence type="ECO:0000313" key="8">
    <source>
        <dbReference type="Proteomes" id="UP000320876"/>
    </source>
</evidence>
<dbReference type="Gene3D" id="1.10.443.10">
    <property type="entry name" value="Intergrase catalytic core"/>
    <property type="match status" value="1"/>
</dbReference>
<evidence type="ECO:0000256" key="3">
    <source>
        <dbReference type="ARBA" id="ARBA00023172"/>
    </source>
</evidence>
<dbReference type="InterPro" id="IPR050090">
    <property type="entry name" value="Tyrosine_recombinase_XerCD"/>
</dbReference>
<dbReference type="SUPFAM" id="SSF56349">
    <property type="entry name" value="DNA breaking-rejoining enzymes"/>
    <property type="match status" value="1"/>
</dbReference>
<dbReference type="Pfam" id="PF22022">
    <property type="entry name" value="Phage_int_M"/>
    <property type="match status" value="1"/>
</dbReference>
<evidence type="ECO:0000256" key="4">
    <source>
        <dbReference type="PROSITE-ProRule" id="PRU01248"/>
    </source>
</evidence>
<keyword evidence="3" id="KW-0233">DNA recombination</keyword>
<name>A0A542DF18_AMYCI</name>
<dbReference type="Gene3D" id="1.10.150.130">
    <property type="match status" value="1"/>
</dbReference>
<dbReference type="RefSeq" id="WP_170220735.1">
    <property type="nucleotide sequence ID" value="NZ_VFML01000001.1"/>
</dbReference>
<keyword evidence="8" id="KW-1185">Reference proteome</keyword>
<dbReference type="InterPro" id="IPR044068">
    <property type="entry name" value="CB"/>
</dbReference>
<dbReference type="GO" id="GO:0015074">
    <property type="term" value="P:DNA integration"/>
    <property type="evidence" value="ECO:0007669"/>
    <property type="project" value="InterPro"/>
</dbReference>
<dbReference type="InterPro" id="IPR002104">
    <property type="entry name" value="Integrase_catalytic"/>
</dbReference>
<dbReference type="GO" id="GO:0003677">
    <property type="term" value="F:DNA binding"/>
    <property type="evidence" value="ECO:0007669"/>
    <property type="project" value="UniProtKB-UniRule"/>
</dbReference>
<dbReference type="EMBL" id="VFML01000001">
    <property type="protein sequence ID" value="TQJ01667.1"/>
    <property type="molecule type" value="Genomic_DNA"/>
</dbReference>
<dbReference type="InterPro" id="IPR053876">
    <property type="entry name" value="Phage_int_M"/>
</dbReference>
<protein>
    <submittedName>
        <fullName evidence="7">Site-specific recombinase XerD</fullName>
    </submittedName>
</protein>
<dbReference type="PANTHER" id="PTHR30349">
    <property type="entry name" value="PHAGE INTEGRASE-RELATED"/>
    <property type="match status" value="1"/>
</dbReference>
<dbReference type="PANTHER" id="PTHR30349:SF64">
    <property type="entry name" value="PROPHAGE INTEGRASE INTD-RELATED"/>
    <property type="match status" value="1"/>
</dbReference>
<comment type="caution">
    <text evidence="7">The sequence shown here is derived from an EMBL/GenBank/DDBJ whole genome shotgun (WGS) entry which is preliminary data.</text>
</comment>
<comment type="similarity">
    <text evidence="1">Belongs to the 'phage' integrase family.</text>
</comment>
<dbReference type="Pfam" id="PF00589">
    <property type="entry name" value="Phage_integrase"/>
    <property type="match status" value="1"/>
</dbReference>
<keyword evidence="2 4" id="KW-0238">DNA-binding</keyword>
<proteinExistence type="inferred from homology"/>
<dbReference type="AlphaFoldDB" id="A0A542DF18"/>
<evidence type="ECO:0000256" key="2">
    <source>
        <dbReference type="ARBA" id="ARBA00023125"/>
    </source>
</evidence>